<dbReference type="Proteomes" id="UP001185068">
    <property type="component" value="Unassembled WGS sequence"/>
</dbReference>
<organism evidence="1 2">
    <name type="scientific">Enterobacter sichuanensis</name>
    <dbReference type="NCBI Taxonomy" id="2071710"/>
    <lineage>
        <taxon>Bacteria</taxon>
        <taxon>Pseudomonadati</taxon>
        <taxon>Pseudomonadota</taxon>
        <taxon>Gammaproteobacteria</taxon>
        <taxon>Enterobacterales</taxon>
        <taxon>Enterobacteriaceae</taxon>
        <taxon>Enterobacter</taxon>
        <taxon>Enterobacter cloacae complex</taxon>
    </lineage>
</organism>
<reference evidence="1" key="1">
    <citation type="submission" date="2022-11" db="EMBL/GenBank/DDBJ databases">
        <title>blaNDM-1 and qnrB1 co-producing ST413 Enterobacter.</title>
        <authorList>
            <person name="Halder G."/>
            <person name="Chaudhuri B."/>
            <person name="Dutta S."/>
        </authorList>
    </citation>
    <scope>NUCLEOTIDE SEQUENCE</scope>
    <source>
        <strain evidence="1">PEER684</strain>
    </source>
</reference>
<evidence type="ECO:0000313" key="1">
    <source>
        <dbReference type="EMBL" id="MDR9948022.1"/>
    </source>
</evidence>
<protein>
    <submittedName>
        <fullName evidence="1">Uncharacterized protein</fullName>
    </submittedName>
</protein>
<name>A0AAE4J0Q4_9ENTR</name>
<accession>A0AAE4J0Q4</accession>
<evidence type="ECO:0000313" key="2">
    <source>
        <dbReference type="Proteomes" id="UP001185068"/>
    </source>
</evidence>
<gene>
    <name evidence="1" type="ORF">MX989_18300</name>
</gene>
<proteinExistence type="predicted"/>
<dbReference type="AlphaFoldDB" id="A0AAE4J0Q4"/>
<comment type="caution">
    <text evidence="1">The sequence shown here is derived from an EMBL/GenBank/DDBJ whole genome shotgun (WGS) entry which is preliminary data.</text>
</comment>
<dbReference type="EMBL" id="JALLIR010000001">
    <property type="protein sequence ID" value="MDR9948022.1"/>
    <property type="molecule type" value="Genomic_DNA"/>
</dbReference>
<sequence>MSYANRYACDLSGQITRIRCTPTAEGVALGIESDEIAYRHGAAGRLLKHYEPARGTVERSSATTQRITSPPVTIRYRSRITVCSTGRRCL</sequence>